<gene>
    <name evidence="2" type="ORF">HK099_008634</name>
</gene>
<dbReference type="Pfam" id="PF08881">
    <property type="entry name" value="CVNH"/>
    <property type="match status" value="1"/>
</dbReference>
<sequence length="158" mass="18133">NEDEIEIKAQIENCDKKNSSLKIKKKKGEENKTDLYKCFSKSGKNFELENDTILTCQLESSEGYVSAKLDLDTIFFNQNGRLRRGFGGFKQNSKNIKLEKVGDNEDLHLTADCERKDKTFRTNSWVNLDGYFGNKNGKIVYNKAINKKKFGKKVTKSD</sequence>
<reference evidence="2" key="1">
    <citation type="submission" date="2020-05" db="EMBL/GenBank/DDBJ databases">
        <title>Phylogenomic resolution of chytrid fungi.</title>
        <authorList>
            <person name="Stajich J.E."/>
            <person name="Amses K."/>
            <person name="Simmons R."/>
            <person name="Seto K."/>
            <person name="Myers J."/>
            <person name="Bonds A."/>
            <person name="Quandt C.A."/>
            <person name="Barry K."/>
            <person name="Liu P."/>
            <person name="Grigoriev I."/>
            <person name="Longcore J.E."/>
            <person name="James T.Y."/>
        </authorList>
    </citation>
    <scope>NUCLEOTIDE SEQUENCE</scope>
    <source>
        <strain evidence="2">JEL0476</strain>
    </source>
</reference>
<dbReference type="InterPro" id="IPR036673">
    <property type="entry name" value="Cyanovirin-N_sf"/>
</dbReference>
<accession>A0AAD5TVM7</accession>
<dbReference type="SMART" id="SM01111">
    <property type="entry name" value="CVNH"/>
    <property type="match status" value="1"/>
</dbReference>
<dbReference type="InterPro" id="IPR011058">
    <property type="entry name" value="Cyanovirin-N"/>
</dbReference>
<evidence type="ECO:0000313" key="3">
    <source>
        <dbReference type="Proteomes" id="UP001211065"/>
    </source>
</evidence>
<name>A0AAD5TVM7_9FUNG</name>
<proteinExistence type="predicted"/>
<comment type="caution">
    <text evidence="2">The sequence shown here is derived from an EMBL/GenBank/DDBJ whole genome shotgun (WGS) entry which is preliminary data.</text>
</comment>
<protein>
    <recommendedName>
        <fullName evidence="1">Cyanovirin-N domain-containing protein</fullName>
    </recommendedName>
</protein>
<organism evidence="2 3">
    <name type="scientific">Clydaea vesicula</name>
    <dbReference type="NCBI Taxonomy" id="447962"/>
    <lineage>
        <taxon>Eukaryota</taxon>
        <taxon>Fungi</taxon>
        <taxon>Fungi incertae sedis</taxon>
        <taxon>Chytridiomycota</taxon>
        <taxon>Chytridiomycota incertae sedis</taxon>
        <taxon>Chytridiomycetes</taxon>
        <taxon>Lobulomycetales</taxon>
        <taxon>Lobulomycetaceae</taxon>
        <taxon>Clydaea</taxon>
    </lineage>
</organism>
<evidence type="ECO:0000259" key="1">
    <source>
        <dbReference type="SMART" id="SM01111"/>
    </source>
</evidence>
<feature type="non-terminal residue" evidence="2">
    <location>
        <position position="158"/>
    </location>
</feature>
<evidence type="ECO:0000313" key="2">
    <source>
        <dbReference type="EMBL" id="KAJ3208895.1"/>
    </source>
</evidence>
<dbReference type="EMBL" id="JADGJW010000971">
    <property type="protein sequence ID" value="KAJ3208895.1"/>
    <property type="molecule type" value="Genomic_DNA"/>
</dbReference>
<dbReference type="SUPFAM" id="SSF51322">
    <property type="entry name" value="Cyanovirin-N"/>
    <property type="match status" value="1"/>
</dbReference>
<dbReference type="Gene3D" id="2.30.60.10">
    <property type="entry name" value="Cyanovirin-N"/>
    <property type="match status" value="1"/>
</dbReference>
<dbReference type="Proteomes" id="UP001211065">
    <property type="component" value="Unassembled WGS sequence"/>
</dbReference>
<dbReference type="AlphaFoldDB" id="A0AAD5TVM7"/>
<keyword evidence="3" id="KW-1185">Reference proteome</keyword>
<feature type="domain" description="Cyanovirin-N" evidence="1">
    <location>
        <begin position="38"/>
        <end position="141"/>
    </location>
</feature>